<name>A0A919AJK2_9PROT</name>
<accession>A0A919AJK2</accession>
<dbReference type="InterPro" id="IPR036390">
    <property type="entry name" value="WH_DNA-bd_sf"/>
</dbReference>
<proteinExistence type="predicted"/>
<reference evidence="5" key="2">
    <citation type="submission" date="2020-09" db="EMBL/GenBank/DDBJ databases">
        <authorList>
            <person name="Sun Q."/>
            <person name="Kim S."/>
        </authorList>
    </citation>
    <scope>NUCLEOTIDE SEQUENCE</scope>
    <source>
        <strain evidence="5">KCTC 42590</strain>
    </source>
</reference>
<dbReference type="InterPro" id="IPR051081">
    <property type="entry name" value="HTH_MetalResp_TranReg"/>
</dbReference>
<keyword evidence="3" id="KW-0804">Transcription</keyword>
<dbReference type="InterPro" id="IPR001845">
    <property type="entry name" value="HTH_ArsR_DNA-bd_dom"/>
</dbReference>
<reference evidence="5" key="1">
    <citation type="journal article" date="2014" name="Int. J. Syst. Evol. Microbiol.">
        <title>Complete genome sequence of Corynebacterium casei LMG S-19264T (=DSM 44701T), isolated from a smear-ripened cheese.</title>
        <authorList>
            <consortium name="US DOE Joint Genome Institute (JGI-PGF)"/>
            <person name="Walter F."/>
            <person name="Albersmeier A."/>
            <person name="Kalinowski J."/>
            <person name="Ruckert C."/>
        </authorList>
    </citation>
    <scope>NUCLEOTIDE SEQUENCE</scope>
    <source>
        <strain evidence="5">KCTC 42590</strain>
    </source>
</reference>
<dbReference type="NCBIfam" id="NF033788">
    <property type="entry name" value="HTH_metalloreg"/>
    <property type="match status" value="1"/>
</dbReference>
<evidence type="ECO:0000256" key="1">
    <source>
        <dbReference type="ARBA" id="ARBA00023015"/>
    </source>
</evidence>
<keyword evidence="6" id="KW-1185">Reference proteome</keyword>
<dbReference type="PROSITE" id="PS50987">
    <property type="entry name" value="HTH_ARSR_2"/>
    <property type="match status" value="1"/>
</dbReference>
<dbReference type="Gene3D" id="1.10.10.10">
    <property type="entry name" value="Winged helix-like DNA-binding domain superfamily/Winged helix DNA-binding domain"/>
    <property type="match status" value="1"/>
</dbReference>
<organism evidence="5 6">
    <name type="scientific">Kordiimonas sediminis</name>
    <dbReference type="NCBI Taxonomy" id="1735581"/>
    <lineage>
        <taxon>Bacteria</taxon>
        <taxon>Pseudomonadati</taxon>
        <taxon>Pseudomonadota</taxon>
        <taxon>Alphaproteobacteria</taxon>
        <taxon>Kordiimonadales</taxon>
        <taxon>Kordiimonadaceae</taxon>
        <taxon>Kordiimonas</taxon>
    </lineage>
</organism>
<keyword evidence="2" id="KW-0238">DNA-binding</keyword>
<evidence type="ECO:0000259" key="4">
    <source>
        <dbReference type="PROSITE" id="PS50987"/>
    </source>
</evidence>
<dbReference type="InterPro" id="IPR011991">
    <property type="entry name" value="ArsR-like_HTH"/>
</dbReference>
<evidence type="ECO:0000313" key="6">
    <source>
        <dbReference type="Proteomes" id="UP000630923"/>
    </source>
</evidence>
<dbReference type="Proteomes" id="UP000630923">
    <property type="component" value="Unassembled WGS sequence"/>
</dbReference>
<dbReference type="PANTHER" id="PTHR33154:SF28">
    <property type="entry name" value="HTH-TYPE TRANSCRIPTIONAL REGULATOR YGAV-RELATED"/>
    <property type="match status" value="1"/>
</dbReference>
<dbReference type="SUPFAM" id="SSF46785">
    <property type="entry name" value="Winged helix' DNA-binding domain"/>
    <property type="match status" value="1"/>
</dbReference>
<evidence type="ECO:0000256" key="2">
    <source>
        <dbReference type="ARBA" id="ARBA00023125"/>
    </source>
</evidence>
<feature type="domain" description="HTH arsR-type" evidence="4">
    <location>
        <begin position="25"/>
        <end position="117"/>
    </location>
</feature>
<dbReference type="InterPro" id="IPR036388">
    <property type="entry name" value="WH-like_DNA-bd_sf"/>
</dbReference>
<dbReference type="EMBL" id="BNCI01000001">
    <property type="protein sequence ID" value="GHF11585.1"/>
    <property type="molecule type" value="Genomic_DNA"/>
</dbReference>
<gene>
    <name evidence="5" type="ORF">GCM10017044_01720</name>
</gene>
<protein>
    <submittedName>
        <fullName evidence="5">Transcriptional regulator</fullName>
    </submittedName>
</protein>
<dbReference type="Pfam" id="PF01022">
    <property type="entry name" value="HTH_5"/>
    <property type="match status" value="1"/>
</dbReference>
<dbReference type="AlphaFoldDB" id="A0A919AJK2"/>
<evidence type="ECO:0000313" key="5">
    <source>
        <dbReference type="EMBL" id="GHF11585.1"/>
    </source>
</evidence>
<dbReference type="PANTHER" id="PTHR33154">
    <property type="entry name" value="TRANSCRIPTIONAL REGULATOR, ARSR FAMILY"/>
    <property type="match status" value="1"/>
</dbReference>
<evidence type="ECO:0000256" key="3">
    <source>
        <dbReference type="ARBA" id="ARBA00023163"/>
    </source>
</evidence>
<dbReference type="GO" id="GO:0003677">
    <property type="term" value="F:DNA binding"/>
    <property type="evidence" value="ECO:0007669"/>
    <property type="project" value="UniProtKB-KW"/>
</dbReference>
<keyword evidence="1" id="KW-0805">Transcription regulation</keyword>
<sequence>MKLLAVTNISFNMKNSLVKETSFENMSANADRAASMMKLLSNPSRLMILCHLNEGEQTVGALVETVDLSQSAVSQHLAKLREQGIVQSHREGQNIYYKISSTEVHAIIKMLYSLYCR</sequence>
<dbReference type="SMART" id="SM00418">
    <property type="entry name" value="HTH_ARSR"/>
    <property type="match status" value="1"/>
</dbReference>
<dbReference type="PRINTS" id="PR00778">
    <property type="entry name" value="HTHARSR"/>
</dbReference>
<dbReference type="GO" id="GO:0003700">
    <property type="term" value="F:DNA-binding transcription factor activity"/>
    <property type="evidence" value="ECO:0007669"/>
    <property type="project" value="InterPro"/>
</dbReference>
<comment type="caution">
    <text evidence="5">The sequence shown here is derived from an EMBL/GenBank/DDBJ whole genome shotgun (WGS) entry which is preliminary data.</text>
</comment>
<dbReference type="CDD" id="cd00090">
    <property type="entry name" value="HTH_ARSR"/>
    <property type="match status" value="1"/>
</dbReference>